<gene>
    <name evidence="1" type="ORF">UCREL1_4812</name>
</gene>
<dbReference type="eggNOG" id="ENOG502SW30">
    <property type="taxonomic scope" value="Eukaryota"/>
</dbReference>
<dbReference type="OMA" id="ECGLFRQ"/>
<dbReference type="HOGENOM" id="CLU_118191_0_0_1"/>
<dbReference type="KEGG" id="ela:UCREL1_4812"/>
<organism evidence="1 2">
    <name type="scientific">Eutypa lata (strain UCR-EL1)</name>
    <name type="common">Grapevine dieback disease fungus</name>
    <name type="synonym">Eutypa armeniacae</name>
    <dbReference type="NCBI Taxonomy" id="1287681"/>
    <lineage>
        <taxon>Eukaryota</taxon>
        <taxon>Fungi</taxon>
        <taxon>Dikarya</taxon>
        <taxon>Ascomycota</taxon>
        <taxon>Pezizomycotina</taxon>
        <taxon>Sordariomycetes</taxon>
        <taxon>Xylariomycetidae</taxon>
        <taxon>Xylariales</taxon>
        <taxon>Diatrypaceae</taxon>
        <taxon>Eutypa</taxon>
    </lineage>
</organism>
<dbReference type="Proteomes" id="UP000012174">
    <property type="component" value="Unassembled WGS sequence"/>
</dbReference>
<reference evidence="2" key="1">
    <citation type="journal article" date="2013" name="Genome Announc.">
        <title>Draft genome sequence of the grapevine dieback fungus Eutypa lata UCR-EL1.</title>
        <authorList>
            <person name="Blanco-Ulate B."/>
            <person name="Rolshausen P.E."/>
            <person name="Cantu D."/>
        </authorList>
    </citation>
    <scope>NUCLEOTIDE SEQUENCE [LARGE SCALE GENOMIC DNA]</scope>
    <source>
        <strain evidence="2">UCR-EL1</strain>
    </source>
</reference>
<proteinExistence type="predicted"/>
<dbReference type="OrthoDB" id="4158189at2759"/>
<keyword evidence="2" id="KW-1185">Reference proteome</keyword>
<sequence>MCGPNLPRPSLGGALAVLNSPSGENRSPVPTLCGSLVFHSPRSGASSSIATHATFTPLLRSGSVHQDTSGDEEEVDMADYVVGIHASGDLLKPAFQSPILHHFGFREGVITANNRPTSRAETEILLTTPLEIGVGGDGIIGRRVTVWRRSGIADGEFPVAEGIVGYN</sequence>
<dbReference type="AlphaFoldDB" id="M7SP46"/>
<accession>M7SP46</accession>
<dbReference type="EMBL" id="KB706293">
    <property type="protein sequence ID" value="EMR68174.1"/>
    <property type="molecule type" value="Genomic_DNA"/>
</dbReference>
<evidence type="ECO:0000313" key="1">
    <source>
        <dbReference type="EMBL" id="EMR68174.1"/>
    </source>
</evidence>
<name>M7SP46_EUTLA</name>
<evidence type="ECO:0000313" key="2">
    <source>
        <dbReference type="Proteomes" id="UP000012174"/>
    </source>
</evidence>
<protein>
    <submittedName>
        <fullName evidence="1">Uncharacterized protein</fullName>
    </submittedName>
</protein>